<sequence>MKEKVDRERLSQKRTYTADGSAESTCALISCRSLKSYDQCDVVLRIINAGDVVVVDGVEFPA</sequence>
<organism evidence="1 2">
    <name type="scientific">Botryotinia fuckeliana (strain T4)</name>
    <name type="common">Noble rot fungus</name>
    <name type="synonym">Botrytis cinerea</name>
    <dbReference type="NCBI Taxonomy" id="999810"/>
    <lineage>
        <taxon>Eukaryota</taxon>
        <taxon>Fungi</taxon>
        <taxon>Dikarya</taxon>
        <taxon>Ascomycota</taxon>
        <taxon>Pezizomycotina</taxon>
        <taxon>Leotiomycetes</taxon>
        <taxon>Helotiales</taxon>
        <taxon>Sclerotiniaceae</taxon>
        <taxon>Botrytis</taxon>
    </lineage>
</organism>
<proteinExistence type="predicted"/>
<accession>G2YWM9</accession>
<protein>
    <submittedName>
        <fullName evidence="1">Uncharacterized protein</fullName>
    </submittedName>
</protein>
<dbReference type="AlphaFoldDB" id="G2YWM9"/>
<dbReference type="EMBL" id="FQ790358">
    <property type="protein sequence ID" value="CCD56027.1"/>
    <property type="molecule type" value="Genomic_DNA"/>
</dbReference>
<evidence type="ECO:0000313" key="2">
    <source>
        <dbReference type="Proteomes" id="UP000008177"/>
    </source>
</evidence>
<name>G2YWM9_BOTF4</name>
<reference evidence="2" key="1">
    <citation type="journal article" date="2011" name="PLoS Genet.">
        <title>Genomic analysis of the necrotrophic fungal pathogens Sclerotinia sclerotiorum and Botrytis cinerea.</title>
        <authorList>
            <person name="Amselem J."/>
            <person name="Cuomo C.A."/>
            <person name="van Kan J.A."/>
            <person name="Viaud M."/>
            <person name="Benito E.P."/>
            <person name="Couloux A."/>
            <person name="Coutinho P.M."/>
            <person name="de Vries R.P."/>
            <person name="Dyer P.S."/>
            <person name="Fillinger S."/>
            <person name="Fournier E."/>
            <person name="Gout L."/>
            <person name="Hahn M."/>
            <person name="Kohn L."/>
            <person name="Lapalu N."/>
            <person name="Plummer K.M."/>
            <person name="Pradier J.M."/>
            <person name="Quevillon E."/>
            <person name="Sharon A."/>
            <person name="Simon A."/>
            <person name="ten Have A."/>
            <person name="Tudzynski B."/>
            <person name="Tudzynski P."/>
            <person name="Wincker P."/>
            <person name="Andrew M."/>
            <person name="Anthouard V."/>
            <person name="Beever R.E."/>
            <person name="Beffa R."/>
            <person name="Benoit I."/>
            <person name="Bouzid O."/>
            <person name="Brault B."/>
            <person name="Chen Z."/>
            <person name="Choquer M."/>
            <person name="Collemare J."/>
            <person name="Cotton P."/>
            <person name="Danchin E.G."/>
            <person name="Da Silva C."/>
            <person name="Gautier A."/>
            <person name="Giraud C."/>
            <person name="Giraud T."/>
            <person name="Gonzalez C."/>
            <person name="Grossetete S."/>
            <person name="Guldener U."/>
            <person name="Henrissat B."/>
            <person name="Howlett B.J."/>
            <person name="Kodira C."/>
            <person name="Kretschmer M."/>
            <person name="Lappartient A."/>
            <person name="Leroch M."/>
            <person name="Levis C."/>
            <person name="Mauceli E."/>
            <person name="Neuveglise C."/>
            <person name="Oeser B."/>
            <person name="Pearson M."/>
            <person name="Poulain J."/>
            <person name="Poussereau N."/>
            <person name="Quesneville H."/>
            <person name="Rascle C."/>
            <person name="Schumacher J."/>
            <person name="Segurens B."/>
            <person name="Sexton A."/>
            <person name="Silva E."/>
            <person name="Sirven C."/>
            <person name="Soanes D.M."/>
            <person name="Talbot N.J."/>
            <person name="Templeton M."/>
            <person name="Yandava C."/>
            <person name="Yarden O."/>
            <person name="Zeng Q."/>
            <person name="Rollins J.A."/>
            <person name="Lebrun M.H."/>
            <person name="Dickman M."/>
        </authorList>
    </citation>
    <scope>NUCLEOTIDE SEQUENCE [LARGE SCALE GENOMIC DNA]</scope>
    <source>
        <strain evidence="2">T4</strain>
    </source>
</reference>
<gene>
    <name evidence="1" type="ORF">BofuT4_uP151590.1</name>
</gene>
<dbReference type="HOGENOM" id="CLU_2903969_0_0_1"/>
<dbReference type="Proteomes" id="UP000008177">
    <property type="component" value="Unplaced contigs"/>
</dbReference>
<dbReference type="InParanoid" id="G2YWM9"/>
<evidence type="ECO:0000313" key="1">
    <source>
        <dbReference type="EMBL" id="CCD56027.1"/>
    </source>
</evidence>